<evidence type="ECO:0000313" key="3">
    <source>
        <dbReference type="Proteomes" id="UP000297595"/>
    </source>
</evidence>
<feature type="compositionally biased region" description="Basic and acidic residues" evidence="1">
    <location>
        <begin position="117"/>
        <end position="128"/>
    </location>
</feature>
<evidence type="ECO:0000256" key="1">
    <source>
        <dbReference type="SAM" id="MobiDB-lite"/>
    </source>
</evidence>
<name>A0A8H2HJB6_ORBOL</name>
<sequence length="143" mass="16136">MTGRPFAVSCNAARVLPRTLDRPGTKAAFVPAGCRRYPRPSIPTMLPLSAFDDIFKDCRLEEDRCLVSPYTELDGPRKVKLWPDNECRTVPLWLEVGSMGRHYPAYGRSLTQELKRSSRDKSLDDLKSPSEYPGTNHPIMAII</sequence>
<reference evidence="2 3" key="1">
    <citation type="submission" date="2019-03" db="EMBL/GenBank/DDBJ databases">
        <title>Nematode-trapping fungi genome.</title>
        <authorList>
            <person name="Vidal-Diez De Ulzurrun G."/>
        </authorList>
    </citation>
    <scope>NUCLEOTIDE SEQUENCE [LARGE SCALE GENOMIC DNA]</scope>
    <source>
        <strain evidence="2 3">TWF154</strain>
    </source>
</reference>
<feature type="region of interest" description="Disordered" evidence="1">
    <location>
        <begin position="117"/>
        <end position="137"/>
    </location>
</feature>
<proteinExistence type="predicted"/>
<evidence type="ECO:0000313" key="2">
    <source>
        <dbReference type="EMBL" id="TGJ68759.1"/>
    </source>
</evidence>
<gene>
    <name evidence="2" type="ORF">EYR41_004845</name>
</gene>
<protein>
    <submittedName>
        <fullName evidence="2">Uncharacterized protein</fullName>
    </submittedName>
</protein>
<dbReference type="Proteomes" id="UP000297595">
    <property type="component" value="Unassembled WGS sequence"/>
</dbReference>
<dbReference type="EMBL" id="SOZJ01000003">
    <property type="protein sequence ID" value="TGJ68759.1"/>
    <property type="molecule type" value="Genomic_DNA"/>
</dbReference>
<comment type="caution">
    <text evidence="2">The sequence shown here is derived from an EMBL/GenBank/DDBJ whole genome shotgun (WGS) entry which is preliminary data.</text>
</comment>
<accession>A0A8H2HJB6</accession>
<dbReference type="AlphaFoldDB" id="A0A8H2HJB6"/>
<organism evidence="2 3">
    <name type="scientific">Orbilia oligospora</name>
    <name type="common">Nematode-trapping fungus</name>
    <name type="synonym">Arthrobotrys oligospora</name>
    <dbReference type="NCBI Taxonomy" id="2813651"/>
    <lineage>
        <taxon>Eukaryota</taxon>
        <taxon>Fungi</taxon>
        <taxon>Dikarya</taxon>
        <taxon>Ascomycota</taxon>
        <taxon>Pezizomycotina</taxon>
        <taxon>Orbiliomycetes</taxon>
        <taxon>Orbiliales</taxon>
        <taxon>Orbiliaceae</taxon>
        <taxon>Orbilia</taxon>
    </lineage>
</organism>